<sequence length="83" mass="8745">MRIFAGSIAVFLLLLTIGAPVHAGGVSSISEDGKSGGSTAYQVICTNGKKFRIWNDGSQWRDAVGAQGGKGRSITQQAEFLCR</sequence>
<proteinExistence type="predicted"/>
<gene>
    <name evidence="2" type="ORF">C8N32_10333</name>
</gene>
<comment type="caution">
    <text evidence="2">The sequence shown here is derived from an EMBL/GenBank/DDBJ whole genome shotgun (WGS) entry which is preliminary data.</text>
</comment>
<feature type="chain" id="PRO_5015638341" evidence="1">
    <location>
        <begin position="24"/>
        <end position="83"/>
    </location>
</feature>
<feature type="signal peptide" evidence="1">
    <location>
        <begin position="1"/>
        <end position="23"/>
    </location>
</feature>
<evidence type="ECO:0000313" key="2">
    <source>
        <dbReference type="EMBL" id="PTN03191.1"/>
    </source>
</evidence>
<accession>A0A2T5BUJ1</accession>
<dbReference type="Proteomes" id="UP000243859">
    <property type="component" value="Unassembled WGS sequence"/>
</dbReference>
<keyword evidence="1" id="KW-0732">Signal</keyword>
<protein>
    <submittedName>
        <fullName evidence="2">Uncharacterized protein</fullName>
    </submittedName>
</protein>
<dbReference type="AlphaFoldDB" id="A0A2T5BUJ1"/>
<reference evidence="2 3" key="1">
    <citation type="submission" date="2018-04" db="EMBL/GenBank/DDBJ databases">
        <title>Genomic Encyclopedia of Archaeal and Bacterial Type Strains, Phase II (KMG-II): from individual species to whole genera.</title>
        <authorList>
            <person name="Goeker M."/>
        </authorList>
    </citation>
    <scope>NUCLEOTIDE SEQUENCE [LARGE SCALE GENOMIC DNA]</scope>
    <source>
        <strain evidence="2 3">DSM 18064</strain>
    </source>
</reference>
<evidence type="ECO:0000313" key="3">
    <source>
        <dbReference type="Proteomes" id="UP000243859"/>
    </source>
</evidence>
<name>A0A2T5BUJ1_9RHOB</name>
<organism evidence="2 3">
    <name type="scientific">Rhodovulum imhoffii</name>
    <dbReference type="NCBI Taxonomy" id="365340"/>
    <lineage>
        <taxon>Bacteria</taxon>
        <taxon>Pseudomonadati</taxon>
        <taxon>Pseudomonadota</taxon>
        <taxon>Alphaproteobacteria</taxon>
        <taxon>Rhodobacterales</taxon>
        <taxon>Paracoccaceae</taxon>
        <taxon>Rhodovulum</taxon>
    </lineage>
</organism>
<evidence type="ECO:0000256" key="1">
    <source>
        <dbReference type="SAM" id="SignalP"/>
    </source>
</evidence>
<keyword evidence="3" id="KW-1185">Reference proteome</keyword>
<dbReference type="EMBL" id="QAAA01000003">
    <property type="protein sequence ID" value="PTN03191.1"/>
    <property type="molecule type" value="Genomic_DNA"/>
</dbReference>